<evidence type="ECO:0000313" key="2">
    <source>
        <dbReference type="Proteomes" id="UP000464214"/>
    </source>
</evidence>
<dbReference type="EMBL" id="CP047897">
    <property type="protein sequence ID" value="QHL86244.1"/>
    <property type="molecule type" value="Genomic_DNA"/>
</dbReference>
<proteinExistence type="predicted"/>
<organism evidence="1 2">
    <name type="scientific">Nibribacter ruber</name>
    <dbReference type="NCBI Taxonomy" id="2698458"/>
    <lineage>
        <taxon>Bacteria</taxon>
        <taxon>Pseudomonadati</taxon>
        <taxon>Bacteroidota</taxon>
        <taxon>Cytophagia</taxon>
        <taxon>Cytophagales</taxon>
        <taxon>Hymenobacteraceae</taxon>
        <taxon>Nibribacter</taxon>
    </lineage>
</organism>
<dbReference type="AlphaFoldDB" id="A0A6P1NV78"/>
<dbReference type="RefSeq" id="WP_160688472.1">
    <property type="nucleotide sequence ID" value="NZ_CP047897.1"/>
</dbReference>
<dbReference type="Proteomes" id="UP000464214">
    <property type="component" value="Chromosome"/>
</dbReference>
<name>A0A6P1NV78_9BACT</name>
<sequence>MMVAILIFIYKSNDHLECQESSRKEVTASGCEVITTTHHCRERFAI</sequence>
<reference evidence="1 2" key="1">
    <citation type="submission" date="2020-01" db="EMBL/GenBank/DDBJ databases">
        <authorList>
            <person name="Kim M."/>
        </authorList>
    </citation>
    <scope>NUCLEOTIDE SEQUENCE [LARGE SCALE GENOMIC DNA]</scope>
    <source>
        <strain evidence="1 2">BT10</strain>
    </source>
</reference>
<dbReference type="KEGG" id="nib:GU926_01795"/>
<protein>
    <submittedName>
        <fullName evidence="1">Uncharacterized protein</fullName>
    </submittedName>
</protein>
<gene>
    <name evidence="1" type="ORF">GU926_01795</name>
</gene>
<keyword evidence="2" id="KW-1185">Reference proteome</keyword>
<accession>A0A6P1NV78</accession>
<evidence type="ECO:0000313" key="1">
    <source>
        <dbReference type="EMBL" id="QHL86244.1"/>
    </source>
</evidence>